<reference evidence="2" key="1">
    <citation type="submission" date="2023-03" db="EMBL/GenBank/DDBJ databases">
        <title>Massive genome expansion in bonnet fungi (Mycena s.s.) driven by repeated elements and novel gene families across ecological guilds.</title>
        <authorList>
            <consortium name="Lawrence Berkeley National Laboratory"/>
            <person name="Harder C.B."/>
            <person name="Miyauchi S."/>
            <person name="Viragh M."/>
            <person name="Kuo A."/>
            <person name="Thoen E."/>
            <person name="Andreopoulos B."/>
            <person name="Lu D."/>
            <person name="Skrede I."/>
            <person name="Drula E."/>
            <person name="Henrissat B."/>
            <person name="Morin E."/>
            <person name="Kohler A."/>
            <person name="Barry K."/>
            <person name="LaButti K."/>
            <person name="Morin E."/>
            <person name="Salamov A."/>
            <person name="Lipzen A."/>
            <person name="Mereny Z."/>
            <person name="Hegedus B."/>
            <person name="Baldrian P."/>
            <person name="Stursova M."/>
            <person name="Weitz H."/>
            <person name="Taylor A."/>
            <person name="Grigoriev I.V."/>
            <person name="Nagy L.G."/>
            <person name="Martin F."/>
            <person name="Kauserud H."/>
        </authorList>
    </citation>
    <scope>NUCLEOTIDE SEQUENCE</scope>
    <source>
        <strain evidence="2">CBHHK067</strain>
    </source>
</reference>
<gene>
    <name evidence="2" type="ORF">B0H17DRAFT_1206653</name>
</gene>
<comment type="caution">
    <text evidence="2">The sequence shown here is derived from an EMBL/GenBank/DDBJ whole genome shotgun (WGS) entry which is preliminary data.</text>
</comment>
<evidence type="ECO:0008006" key="4">
    <source>
        <dbReference type="Google" id="ProtNLM"/>
    </source>
</evidence>
<keyword evidence="3" id="KW-1185">Reference proteome</keyword>
<dbReference type="Gene3D" id="3.80.10.10">
    <property type="entry name" value="Ribonuclease Inhibitor"/>
    <property type="match status" value="1"/>
</dbReference>
<sequence>MPGPNSTSAGQASFPRTNNSSASTPATANVPSTQPRLRAKRTTDFARVSQSFACARKSRNAEGLEFIYLIIIHGKEGARKDASDRRPPLLIPEPRNIKHDPMPTHISKKFWKRSCGLPRWFLYENIPPSDTSEALPSSNAPIGKLPVELLGEIFSWNLGDWGEMTDEPSTLVLDPLILSQVCGHWRSVSLSIPMLWATIWVDRPRVAHVAMVKLWIERSRNCPLSINLRQTDPKSCLSFPTTTEHDLTDQIFGLLVPHLHRWHTVDFVFRGDAQHSLLSLPRDEAAALEYVALHVDSWDTTSSESLQCALYSRPSLRSIHFMPGSNQRHVPWKQLTHLEADPECTLDTCLSILASCPALSSAKFTCSADPDWAHTPFTHPEQYLTLPALVDLSMKASRIDLTPFLNRLTLSALKSLALEYCHVPRAMPDPQALHTLLERSSCNLSGFSLHETARVRDDKRHISYLHSPHMASLADLALKIDMTNNIIEFLTYGGAEGAPQLPNLTEITLRDCRGDHISDDALVRMLSSRLAPLESFTPAILRCADIQLRMAGHADLVLPVGGHKDQLELRFELLNCFCK</sequence>
<feature type="compositionally biased region" description="Polar residues" evidence="1">
    <location>
        <begin position="1"/>
        <end position="35"/>
    </location>
</feature>
<dbReference type="AlphaFoldDB" id="A0AAD7D895"/>
<dbReference type="InterPro" id="IPR032675">
    <property type="entry name" value="LRR_dom_sf"/>
</dbReference>
<dbReference type="Proteomes" id="UP001221757">
    <property type="component" value="Unassembled WGS sequence"/>
</dbReference>
<feature type="region of interest" description="Disordered" evidence="1">
    <location>
        <begin position="1"/>
        <end position="43"/>
    </location>
</feature>
<dbReference type="EMBL" id="JARKIE010000132">
    <property type="protein sequence ID" value="KAJ7678731.1"/>
    <property type="molecule type" value="Genomic_DNA"/>
</dbReference>
<organism evidence="2 3">
    <name type="scientific">Mycena rosella</name>
    <name type="common">Pink bonnet</name>
    <name type="synonym">Agaricus rosellus</name>
    <dbReference type="NCBI Taxonomy" id="1033263"/>
    <lineage>
        <taxon>Eukaryota</taxon>
        <taxon>Fungi</taxon>
        <taxon>Dikarya</taxon>
        <taxon>Basidiomycota</taxon>
        <taxon>Agaricomycotina</taxon>
        <taxon>Agaricomycetes</taxon>
        <taxon>Agaricomycetidae</taxon>
        <taxon>Agaricales</taxon>
        <taxon>Marasmiineae</taxon>
        <taxon>Mycenaceae</taxon>
        <taxon>Mycena</taxon>
    </lineage>
</organism>
<accession>A0AAD7D895</accession>
<name>A0AAD7D895_MYCRO</name>
<evidence type="ECO:0000313" key="2">
    <source>
        <dbReference type="EMBL" id="KAJ7678731.1"/>
    </source>
</evidence>
<protein>
    <recommendedName>
        <fullName evidence="4">F-box domain-containing protein</fullName>
    </recommendedName>
</protein>
<evidence type="ECO:0000313" key="3">
    <source>
        <dbReference type="Proteomes" id="UP001221757"/>
    </source>
</evidence>
<proteinExistence type="predicted"/>
<evidence type="ECO:0000256" key="1">
    <source>
        <dbReference type="SAM" id="MobiDB-lite"/>
    </source>
</evidence>
<dbReference type="Gene3D" id="1.20.1280.50">
    <property type="match status" value="1"/>
</dbReference>